<evidence type="ECO:0000256" key="1">
    <source>
        <dbReference type="ARBA" id="ARBA00022448"/>
    </source>
</evidence>
<evidence type="ECO:0000256" key="3">
    <source>
        <dbReference type="ARBA" id="ARBA00022723"/>
    </source>
</evidence>
<protein>
    <submittedName>
        <fullName evidence="6">Group 1 truncated hemoglobin</fullName>
    </submittedName>
</protein>
<organism evidence="6 7">
    <name type="scientific">Actinopolyspora mortivallis</name>
    <dbReference type="NCBI Taxonomy" id="33906"/>
    <lineage>
        <taxon>Bacteria</taxon>
        <taxon>Bacillati</taxon>
        <taxon>Actinomycetota</taxon>
        <taxon>Actinomycetes</taxon>
        <taxon>Actinopolysporales</taxon>
        <taxon>Actinopolysporaceae</taxon>
        <taxon>Actinopolyspora</taxon>
    </lineage>
</organism>
<keyword evidence="3 5" id="KW-0479">Metal-binding</keyword>
<evidence type="ECO:0000313" key="6">
    <source>
        <dbReference type="EMBL" id="PRW65259.1"/>
    </source>
</evidence>
<dbReference type="Gene3D" id="1.10.490.10">
    <property type="entry name" value="Globins"/>
    <property type="match status" value="1"/>
</dbReference>
<dbReference type="STRING" id="1050202.GCA_000384035_01174"/>
<evidence type="ECO:0000256" key="4">
    <source>
        <dbReference type="ARBA" id="ARBA00023004"/>
    </source>
</evidence>
<dbReference type="SUPFAM" id="SSF46458">
    <property type="entry name" value="Globin-like"/>
    <property type="match status" value="1"/>
</dbReference>
<name>A0A2T0H1K9_ACTMO</name>
<dbReference type="AlphaFoldDB" id="A0A2T0H1K9"/>
<dbReference type="EMBL" id="PVSR01000001">
    <property type="protein sequence ID" value="PRW65259.1"/>
    <property type="molecule type" value="Genomic_DNA"/>
</dbReference>
<dbReference type="RefSeq" id="WP_106112126.1">
    <property type="nucleotide sequence ID" value="NZ_PVSR01000001.1"/>
</dbReference>
<dbReference type="CDD" id="cd00454">
    <property type="entry name" value="TrHb1_N"/>
    <property type="match status" value="1"/>
</dbReference>
<keyword evidence="1" id="KW-0813">Transport</keyword>
<dbReference type="InterPro" id="IPR001486">
    <property type="entry name" value="Hemoglobin_trunc"/>
</dbReference>
<accession>A0A2T0H1K9</accession>
<dbReference type="InterPro" id="IPR012292">
    <property type="entry name" value="Globin/Proto"/>
</dbReference>
<sequence>MSTTLERLGGERTVSAVVTRFYAKALADPRLAGYFHGTNIELLRRHQTELFVAALTGDASRREPAESDNSLPGIHHDEYDLVIGYLADALRESSVEEDLLSGVLFVLAPLARDVTTVPAVPG</sequence>
<dbReference type="Proteomes" id="UP000239352">
    <property type="component" value="Unassembled WGS sequence"/>
</dbReference>
<comment type="caution">
    <text evidence="6">The sequence shown here is derived from an EMBL/GenBank/DDBJ whole genome shotgun (WGS) entry which is preliminary data.</text>
</comment>
<keyword evidence="4 5" id="KW-0408">Iron</keyword>
<evidence type="ECO:0000313" key="7">
    <source>
        <dbReference type="Proteomes" id="UP000239352"/>
    </source>
</evidence>
<dbReference type="InterPro" id="IPR009050">
    <property type="entry name" value="Globin-like_sf"/>
</dbReference>
<dbReference type="Pfam" id="PF01152">
    <property type="entry name" value="Bac_globin"/>
    <property type="match status" value="1"/>
</dbReference>
<proteinExistence type="predicted"/>
<keyword evidence="7" id="KW-1185">Reference proteome</keyword>
<reference evidence="6 7" key="1">
    <citation type="submission" date="2018-03" db="EMBL/GenBank/DDBJ databases">
        <title>Actinopolyspora mortivallis from Sahara, screening for active biomolecules.</title>
        <authorList>
            <person name="Selama O."/>
            <person name="Wellington E.M.H."/>
            <person name="Hacene H."/>
        </authorList>
    </citation>
    <scope>NUCLEOTIDE SEQUENCE [LARGE SCALE GENOMIC DNA]</scope>
    <source>
        <strain evidence="6 7">M5A</strain>
    </source>
</reference>
<evidence type="ECO:0000256" key="5">
    <source>
        <dbReference type="PIRSR" id="PIRSR601486-1"/>
    </source>
</evidence>
<evidence type="ECO:0000256" key="2">
    <source>
        <dbReference type="ARBA" id="ARBA00022617"/>
    </source>
</evidence>
<feature type="binding site" description="distal binding residue" evidence="5">
    <location>
        <position position="46"/>
    </location>
    <ligand>
        <name>heme</name>
        <dbReference type="ChEBI" id="CHEBI:30413"/>
    </ligand>
    <ligandPart>
        <name>Fe</name>
        <dbReference type="ChEBI" id="CHEBI:18248"/>
    </ligandPart>
</feature>
<dbReference type="GO" id="GO:0019825">
    <property type="term" value="F:oxygen binding"/>
    <property type="evidence" value="ECO:0007669"/>
    <property type="project" value="InterPro"/>
</dbReference>
<gene>
    <name evidence="6" type="ORF">CEP50_01685</name>
</gene>
<dbReference type="InParanoid" id="A0A2T0H1K9"/>
<dbReference type="GO" id="GO:0046872">
    <property type="term" value="F:metal ion binding"/>
    <property type="evidence" value="ECO:0007669"/>
    <property type="project" value="UniProtKB-KW"/>
</dbReference>
<keyword evidence="2 5" id="KW-0349">Heme</keyword>
<dbReference type="GO" id="GO:0020037">
    <property type="term" value="F:heme binding"/>
    <property type="evidence" value="ECO:0007669"/>
    <property type="project" value="InterPro"/>
</dbReference>